<dbReference type="EMBL" id="JQGJ01000041">
    <property type="protein sequence ID" value="KHK61235.1"/>
    <property type="molecule type" value="Genomic_DNA"/>
</dbReference>
<evidence type="ECO:0000313" key="1">
    <source>
        <dbReference type="EMBL" id="KHK61235.1"/>
    </source>
</evidence>
<name>A0A0B1YRY6_9PSED</name>
<gene>
    <name evidence="1" type="ORF">JZ00_29660</name>
</gene>
<accession>A0A0B1YRY6</accession>
<dbReference type="AlphaFoldDB" id="A0A0B1YRY6"/>
<dbReference type="InterPro" id="IPR010906">
    <property type="entry name" value="Phage_lambda_Nu1_terminase-ssu"/>
</dbReference>
<dbReference type="Pfam" id="PF07471">
    <property type="entry name" value="Phage_Nu1"/>
    <property type="match status" value="1"/>
</dbReference>
<dbReference type="Proteomes" id="UP000030949">
    <property type="component" value="Unassembled WGS sequence"/>
</dbReference>
<evidence type="ECO:0000313" key="2">
    <source>
        <dbReference type="Proteomes" id="UP000030949"/>
    </source>
</evidence>
<sequence length="181" mass="20170">MAKNETTKQRGWLNKSEMASSLGISPQAFDKWGVAPVARIGREAFYTVQNVVENRVEHSQRKQQPAGEGTEGVDPMIEYKLLEERRGLTAAQRIAQEKKNLVLDKQLVPVPFATFALAKIAAQIGSKLDTVGKTVTRRHPEVDPRIIESVEREIALARNIAASFGEQLPELLDEYVESMAE</sequence>
<dbReference type="RefSeq" id="WP_039594641.1">
    <property type="nucleotide sequence ID" value="NZ_JQGJ02000038.1"/>
</dbReference>
<organism evidence="1 2">
    <name type="scientific">Pseudomonas frederiksbergensis</name>
    <dbReference type="NCBI Taxonomy" id="104087"/>
    <lineage>
        <taxon>Bacteria</taxon>
        <taxon>Pseudomonadati</taxon>
        <taxon>Pseudomonadota</taxon>
        <taxon>Gammaproteobacteria</taxon>
        <taxon>Pseudomonadales</taxon>
        <taxon>Pseudomonadaceae</taxon>
        <taxon>Pseudomonas</taxon>
    </lineage>
</organism>
<dbReference type="OrthoDB" id="5875302at2"/>
<protein>
    <submittedName>
        <fullName evidence="1">DNA-packaging protein</fullName>
    </submittedName>
</protein>
<proteinExistence type="predicted"/>
<comment type="caution">
    <text evidence="1">The sequence shown here is derived from an EMBL/GenBank/DDBJ whole genome shotgun (WGS) entry which is preliminary data.</text>
</comment>
<reference evidence="2" key="1">
    <citation type="submission" date="2015-03" db="EMBL/GenBank/DDBJ databases">
        <title>Pseudomonas frederiksbergensis hydrocarbon degrader.</title>
        <authorList>
            <person name="Brown L.M."/>
            <person name="Ruiz O.N."/>
            <person name="Mueller S."/>
            <person name="Gunasekera T.S."/>
        </authorList>
    </citation>
    <scope>NUCLEOTIDE SEQUENCE [LARGE SCALE GENOMIC DNA]</scope>
    <source>
        <strain evidence="2">SI8</strain>
    </source>
</reference>